<keyword evidence="3" id="KW-0862">Zinc</keyword>
<reference evidence="7 8" key="1">
    <citation type="submission" date="2024-01" db="EMBL/GenBank/DDBJ databases">
        <title>The genome of the rayed Mediterranean limpet Patella caerulea (Linnaeus, 1758).</title>
        <authorList>
            <person name="Anh-Thu Weber A."/>
            <person name="Halstead-Nussloch G."/>
        </authorList>
    </citation>
    <scope>NUCLEOTIDE SEQUENCE [LARGE SCALE GENOMIC DNA]</scope>
    <source>
        <strain evidence="7">AATW-2023a</strain>
        <tissue evidence="7">Whole specimen</tissue>
    </source>
</reference>
<dbReference type="Pfam" id="PF04564">
    <property type="entry name" value="U-box"/>
    <property type="match status" value="1"/>
</dbReference>
<sequence>MVLINFCHWSTNTNISCDKISSDGYEVENLISSDPYKKRKGYLAERFIKLPINITLHFPCPISIWRIVIDPVVGSQKSSSIGVFAPAFGTAPAQKEAIQEKQNNVSKSSELPNSIQPQTFSGRSTETFVSRISMTSPGKMCFYDSQFRARKPYSVEGFNSLDHYSFVSELRHIRQVYCTRNITIRIYQTFQGSVGAIKSIEIWGQPLASCPKDFQNNLYKVYMEQTNLIRPNSIFTKSDNSSTRGKDDDVATAKSNSLNLYPERRKIQDIDIPEDFVDPISCEIMVIPMLLPCGRNIDKSTLDRFVSVEETWGRAPSDPFTNVLFSSDSYPIPNDGLKGRIDQFLFSNKNSVKLQSVPRTVATIYQKQKTCKRKQPLSNRADSGDQLSDKELNGSMAKKISLQVNENILGRSNLTASSTLPTTNSKKTEIISKQETRTIGNSHEQLLQNSLDSALSNVLGSFPSFTKGKSYSECGKFGLKCSHCHLELSEDIVQYKLPCTHIICRDCLTKTNINRTSILCQTCGTTSEKKLIERQHPNP</sequence>
<dbReference type="InterPro" id="IPR045696">
    <property type="entry name" value="Ubox5_N"/>
</dbReference>
<evidence type="ECO:0000256" key="4">
    <source>
        <dbReference type="PROSITE-ProRule" id="PRU00175"/>
    </source>
</evidence>
<dbReference type="InterPro" id="IPR039925">
    <property type="entry name" value="RNF37_RING-Ubox"/>
</dbReference>
<dbReference type="SUPFAM" id="SSF57850">
    <property type="entry name" value="RING/U-box"/>
    <property type="match status" value="2"/>
</dbReference>
<dbReference type="Gene3D" id="3.30.40.10">
    <property type="entry name" value="Zinc/RING finger domain, C3HC4 (zinc finger)"/>
    <property type="match status" value="1"/>
</dbReference>
<feature type="domain" description="U-box" evidence="6">
    <location>
        <begin position="271"/>
        <end position="351"/>
    </location>
</feature>
<accession>A0AAN8PSP1</accession>
<dbReference type="AlphaFoldDB" id="A0AAN8PSP1"/>
<keyword evidence="1" id="KW-0479">Metal-binding</keyword>
<dbReference type="GO" id="GO:0031625">
    <property type="term" value="F:ubiquitin protein ligase binding"/>
    <property type="evidence" value="ECO:0007669"/>
    <property type="project" value="TreeGrafter"/>
</dbReference>
<evidence type="ECO:0000259" key="5">
    <source>
        <dbReference type="PROSITE" id="PS50089"/>
    </source>
</evidence>
<proteinExistence type="predicted"/>
<evidence type="ECO:0000256" key="2">
    <source>
        <dbReference type="ARBA" id="ARBA00022771"/>
    </source>
</evidence>
<dbReference type="GO" id="GO:0005634">
    <property type="term" value="C:nucleus"/>
    <property type="evidence" value="ECO:0007669"/>
    <property type="project" value="TreeGrafter"/>
</dbReference>
<dbReference type="SMART" id="SM00504">
    <property type="entry name" value="Ubox"/>
    <property type="match status" value="1"/>
</dbReference>
<dbReference type="Pfam" id="PF19318">
    <property type="entry name" value="DUF5918"/>
    <property type="match status" value="1"/>
</dbReference>
<dbReference type="GO" id="GO:0000209">
    <property type="term" value="P:protein polyubiquitination"/>
    <property type="evidence" value="ECO:0007669"/>
    <property type="project" value="TreeGrafter"/>
</dbReference>
<dbReference type="CDD" id="cd16660">
    <property type="entry name" value="RING-Ubox_RNF37"/>
    <property type="match status" value="1"/>
</dbReference>
<evidence type="ECO:0000259" key="6">
    <source>
        <dbReference type="PROSITE" id="PS51698"/>
    </source>
</evidence>
<name>A0AAN8PSP1_PATCE</name>
<keyword evidence="8" id="KW-1185">Reference proteome</keyword>
<dbReference type="InterPro" id="IPR017907">
    <property type="entry name" value="Znf_RING_CS"/>
</dbReference>
<dbReference type="EMBL" id="JAZGQO010000009">
    <property type="protein sequence ID" value="KAK6177851.1"/>
    <property type="molecule type" value="Genomic_DNA"/>
</dbReference>
<organism evidence="7 8">
    <name type="scientific">Patella caerulea</name>
    <name type="common">Rayed Mediterranean limpet</name>
    <dbReference type="NCBI Taxonomy" id="87958"/>
    <lineage>
        <taxon>Eukaryota</taxon>
        <taxon>Metazoa</taxon>
        <taxon>Spiralia</taxon>
        <taxon>Lophotrochozoa</taxon>
        <taxon>Mollusca</taxon>
        <taxon>Gastropoda</taxon>
        <taxon>Patellogastropoda</taxon>
        <taxon>Patelloidea</taxon>
        <taxon>Patellidae</taxon>
        <taxon>Patella</taxon>
    </lineage>
</organism>
<dbReference type="InterPro" id="IPR001841">
    <property type="entry name" value="Znf_RING"/>
</dbReference>
<dbReference type="PANTHER" id="PTHR13492">
    <property type="entry name" value="RING FINGER PROTEIN 37"/>
    <property type="match status" value="1"/>
</dbReference>
<dbReference type="GO" id="GO:0008270">
    <property type="term" value="F:zinc ion binding"/>
    <property type="evidence" value="ECO:0007669"/>
    <property type="project" value="UniProtKB-KW"/>
</dbReference>
<feature type="domain" description="RING-type" evidence="5">
    <location>
        <begin position="481"/>
        <end position="523"/>
    </location>
</feature>
<protein>
    <recommendedName>
        <fullName evidence="9">RING finger protein 37</fullName>
    </recommendedName>
</protein>
<dbReference type="InterPro" id="IPR003613">
    <property type="entry name" value="Ubox_domain"/>
</dbReference>
<keyword evidence="2 4" id="KW-0863">Zinc-finger</keyword>
<evidence type="ECO:0000313" key="8">
    <source>
        <dbReference type="Proteomes" id="UP001347796"/>
    </source>
</evidence>
<evidence type="ECO:0008006" key="9">
    <source>
        <dbReference type="Google" id="ProtNLM"/>
    </source>
</evidence>
<gene>
    <name evidence="7" type="ORF">SNE40_012734</name>
</gene>
<dbReference type="PROSITE" id="PS00518">
    <property type="entry name" value="ZF_RING_1"/>
    <property type="match status" value="1"/>
</dbReference>
<dbReference type="PANTHER" id="PTHR13492:SF2">
    <property type="entry name" value="RING FINGER PROTEIN 37"/>
    <property type="match status" value="1"/>
</dbReference>
<dbReference type="Proteomes" id="UP001347796">
    <property type="component" value="Unassembled WGS sequence"/>
</dbReference>
<dbReference type="GO" id="GO:0034450">
    <property type="term" value="F:ubiquitin-ubiquitin ligase activity"/>
    <property type="evidence" value="ECO:0007669"/>
    <property type="project" value="TreeGrafter"/>
</dbReference>
<comment type="caution">
    <text evidence="7">The sequence shown here is derived from an EMBL/GenBank/DDBJ whole genome shotgun (WGS) entry which is preliminary data.</text>
</comment>
<dbReference type="InterPro" id="IPR039847">
    <property type="entry name" value="Ubox5"/>
</dbReference>
<dbReference type="InterPro" id="IPR013083">
    <property type="entry name" value="Znf_RING/FYVE/PHD"/>
</dbReference>
<evidence type="ECO:0000256" key="3">
    <source>
        <dbReference type="ARBA" id="ARBA00022833"/>
    </source>
</evidence>
<dbReference type="PROSITE" id="PS50089">
    <property type="entry name" value="ZF_RING_2"/>
    <property type="match status" value="1"/>
</dbReference>
<dbReference type="PROSITE" id="PS51698">
    <property type="entry name" value="U_BOX"/>
    <property type="match status" value="1"/>
</dbReference>
<evidence type="ECO:0000313" key="7">
    <source>
        <dbReference type="EMBL" id="KAK6177851.1"/>
    </source>
</evidence>
<evidence type="ECO:0000256" key="1">
    <source>
        <dbReference type="ARBA" id="ARBA00022723"/>
    </source>
</evidence>